<evidence type="ECO:0000313" key="5">
    <source>
        <dbReference type="EMBL" id="KAK9865977.1"/>
    </source>
</evidence>
<dbReference type="PROSITE" id="PS51164">
    <property type="entry name" value="CBM1_2"/>
    <property type="match status" value="2"/>
</dbReference>
<evidence type="ECO:0000259" key="4">
    <source>
        <dbReference type="PROSITE" id="PS51164"/>
    </source>
</evidence>
<protein>
    <recommendedName>
        <fullName evidence="4">CBM1 domain-containing protein</fullName>
    </recommendedName>
</protein>
<dbReference type="EMBL" id="JALJOV010000200">
    <property type="protein sequence ID" value="KAK9865977.1"/>
    <property type="molecule type" value="Genomic_DNA"/>
</dbReference>
<evidence type="ECO:0000256" key="1">
    <source>
        <dbReference type="ARBA" id="ARBA00022729"/>
    </source>
</evidence>
<feature type="signal peptide" evidence="3">
    <location>
        <begin position="1"/>
        <end position="22"/>
    </location>
</feature>
<gene>
    <name evidence="5" type="ORF">WJX84_006559</name>
</gene>
<sequence length="183" mass="18757">MATSRTWRSGSSFALLVTSALATSVEFDASRKLLATCGTQPYGQCGGLNCPANSPYQCADAATGCCPSGFTCLRQNPYYYQCLPGSSSPSPSGRAACCPASSSPPASPSHSPPPSPTTTTSTTGTTASCNGMAIPAWGQCGGESNCPSGMMCSDAKWPAGCCPSTFSCTRSSEWYWQCTPSTS</sequence>
<evidence type="ECO:0000313" key="6">
    <source>
        <dbReference type="Proteomes" id="UP001485043"/>
    </source>
</evidence>
<feature type="compositionally biased region" description="Low complexity" evidence="2">
    <location>
        <begin position="94"/>
        <end position="104"/>
    </location>
</feature>
<dbReference type="GO" id="GO:0030248">
    <property type="term" value="F:cellulose binding"/>
    <property type="evidence" value="ECO:0007669"/>
    <property type="project" value="InterPro"/>
</dbReference>
<dbReference type="GO" id="GO:0005975">
    <property type="term" value="P:carbohydrate metabolic process"/>
    <property type="evidence" value="ECO:0007669"/>
    <property type="project" value="InterPro"/>
</dbReference>
<feature type="domain" description="CBM1" evidence="4">
    <location>
        <begin position="37"/>
        <end position="83"/>
    </location>
</feature>
<proteinExistence type="predicted"/>
<accession>A0AAW1T855</accession>
<evidence type="ECO:0000256" key="3">
    <source>
        <dbReference type="SAM" id="SignalP"/>
    </source>
</evidence>
<dbReference type="AlphaFoldDB" id="A0AAW1T855"/>
<feature type="compositionally biased region" description="Pro residues" evidence="2">
    <location>
        <begin position="105"/>
        <end position="116"/>
    </location>
</feature>
<name>A0AAW1T855_9CHLO</name>
<evidence type="ECO:0000256" key="2">
    <source>
        <dbReference type="SAM" id="MobiDB-lite"/>
    </source>
</evidence>
<feature type="domain" description="CBM1" evidence="4">
    <location>
        <begin position="132"/>
        <end position="179"/>
    </location>
</feature>
<keyword evidence="6" id="KW-1185">Reference proteome</keyword>
<keyword evidence="1 3" id="KW-0732">Signal</keyword>
<feature type="region of interest" description="Disordered" evidence="2">
    <location>
        <begin position="94"/>
        <end position="124"/>
    </location>
</feature>
<dbReference type="GO" id="GO:0005576">
    <property type="term" value="C:extracellular region"/>
    <property type="evidence" value="ECO:0007669"/>
    <property type="project" value="InterPro"/>
</dbReference>
<reference evidence="5 6" key="1">
    <citation type="journal article" date="2024" name="Nat. Commun.">
        <title>Phylogenomics reveals the evolutionary origins of lichenization in chlorophyte algae.</title>
        <authorList>
            <person name="Puginier C."/>
            <person name="Libourel C."/>
            <person name="Otte J."/>
            <person name="Skaloud P."/>
            <person name="Haon M."/>
            <person name="Grisel S."/>
            <person name="Petersen M."/>
            <person name="Berrin J.G."/>
            <person name="Delaux P.M."/>
            <person name="Dal Grande F."/>
            <person name="Keller J."/>
        </authorList>
    </citation>
    <scope>NUCLEOTIDE SEQUENCE [LARGE SCALE GENOMIC DNA]</scope>
    <source>
        <strain evidence="5 6">SAG 2523</strain>
    </source>
</reference>
<dbReference type="Proteomes" id="UP001485043">
    <property type="component" value="Unassembled WGS sequence"/>
</dbReference>
<dbReference type="SMART" id="SM00236">
    <property type="entry name" value="fCBD"/>
    <property type="match status" value="2"/>
</dbReference>
<feature type="chain" id="PRO_5043373994" description="CBM1 domain-containing protein" evidence="3">
    <location>
        <begin position="23"/>
        <end position="183"/>
    </location>
</feature>
<organism evidence="5 6">
    <name type="scientific">Apatococcus fuscideae</name>
    <dbReference type="NCBI Taxonomy" id="2026836"/>
    <lineage>
        <taxon>Eukaryota</taxon>
        <taxon>Viridiplantae</taxon>
        <taxon>Chlorophyta</taxon>
        <taxon>core chlorophytes</taxon>
        <taxon>Trebouxiophyceae</taxon>
        <taxon>Chlorellales</taxon>
        <taxon>Chlorellaceae</taxon>
        <taxon>Apatococcus</taxon>
    </lineage>
</organism>
<comment type="caution">
    <text evidence="5">The sequence shown here is derived from an EMBL/GenBank/DDBJ whole genome shotgun (WGS) entry which is preliminary data.</text>
</comment>
<dbReference type="InterPro" id="IPR000254">
    <property type="entry name" value="CBD"/>
</dbReference>